<proteinExistence type="predicted"/>
<evidence type="ECO:0000313" key="2">
    <source>
        <dbReference type="EMBL" id="TIC94186.1"/>
    </source>
</evidence>
<sequence length="67" mass="6911">MPSFSLAFNSSFLTIAVAAVGSTTVVAIEAQVFAVPVPPPLPSTLTPESAFEMPVFEPPTLDAESST</sequence>
<dbReference type="EMBL" id="MWPZ01000007">
    <property type="protein sequence ID" value="TIC94186.1"/>
    <property type="molecule type" value="Genomic_DNA"/>
</dbReference>
<keyword evidence="1" id="KW-0732">Signal</keyword>
<evidence type="ECO:0008006" key="4">
    <source>
        <dbReference type="Google" id="ProtNLM"/>
    </source>
</evidence>
<gene>
    <name evidence="2" type="ORF">CH35J_009431</name>
</gene>
<dbReference type="Proteomes" id="UP000305883">
    <property type="component" value="Unassembled WGS sequence"/>
</dbReference>
<protein>
    <recommendedName>
        <fullName evidence="4">Secreted protein</fullName>
    </recommendedName>
</protein>
<accession>A0A4T0VPX4</accession>
<feature type="signal peptide" evidence="1">
    <location>
        <begin position="1"/>
        <end position="27"/>
    </location>
</feature>
<evidence type="ECO:0000313" key="3">
    <source>
        <dbReference type="Proteomes" id="UP000305883"/>
    </source>
</evidence>
<reference evidence="2 3" key="1">
    <citation type="journal article" date="2019" name="Genome Biol. Evol.">
        <title>Genomic Plasticity Mediated by Transposable Elements in the Plant Pathogenic Fungus Colletotrichum higginsianum.</title>
        <authorList>
            <person name="Tsushima A."/>
            <person name="Gan P."/>
            <person name="Kumakura N."/>
            <person name="Narusaka M."/>
            <person name="Takano Y."/>
            <person name="Narusaka Y."/>
            <person name="Shirasu K."/>
        </authorList>
    </citation>
    <scope>NUCLEOTIDE SEQUENCE [LARGE SCALE GENOMIC DNA]</scope>
    <source>
        <strain evidence="2 3">MAFF305635-RFP</strain>
    </source>
</reference>
<name>A0A4T0VPX4_9PEZI</name>
<dbReference type="AlphaFoldDB" id="A0A4T0VPX4"/>
<comment type="caution">
    <text evidence="2">The sequence shown here is derived from an EMBL/GenBank/DDBJ whole genome shotgun (WGS) entry which is preliminary data.</text>
</comment>
<feature type="chain" id="PRO_5020191606" description="Secreted protein" evidence="1">
    <location>
        <begin position="28"/>
        <end position="67"/>
    </location>
</feature>
<evidence type="ECO:0000256" key="1">
    <source>
        <dbReference type="SAM" id="SignalP"/>
    </source>
</evidence>
<organism evidence="2 3">
    <name type="scientific">Colletotrichum higginsianum</name>
    <dbReference type="NCBI Taxonomy" id="80884"/>
    <lineage>
        <taxon>Eukaryota</taxon>
        <taxon>Fungi</taxon>
        <taxon>Dikarya</taxon>
        <taxon>Ascomycota</taxon>
        <taxon>Pezizomycotina</taxon>
        <taxon>Sordariomycetes</taxon>
        <taxon>Hypocreomycetidae</taxon>
        <taxon>Glomerellales</taxon>
        <taxon>Glomerellaceae</taxon>
        <taxon>Colletotrichum</taxon>
        <taxon>Colletotrichum destructivum species complex</taxon>
    </lineage>
</organism>